<keyword evidence="1" id="KW-0175">Coiled coil</keyword>
<dbReference type="RefSeq" id="WP_226190450.1">
    <property type="nucleotide sequence ID" value="NZ_JAJADQ010000017.1"/>
</dbReference>
<evidence type="ECO:0000256" key="1">
    <source>
        <dbReference type="SAM" id="Coils"/>
    </source>
</evidence>
<keyword evidence="2" id="KW-0812">Transmembrane</keyword>
<keyword evidence="4" id="KW-1185">Reference proteome</keyword>
<comment type="caution">
    <text evidence="3">The sequence shown here is derived from an EMBL/GenBank/DDBJ whole genome shotgun (WGS) entry which is preliminary data.</text>
</comment>
<feature type="transmembrane region" description="Helical" evidence="2">
    <location>
        <begin position="93"/>
        <end position="112"/>
    </location>
</feature>
<keyword evidence="2" id="KW-0472">Membrane</keyword>
<gene>
    <name evidence="3" type="ORF">LGH70_22870</name>
</gene>
<dbReference type="Pfam" id="PF14362">
    <property type="entry name" value="DUF4407"/>
    <property type="match status" value="1"/>
</dbReference>
<keyword evidence="2" id="KW-1133">Transmembrane helix</keyword>
<accession>A0ABS8AN92</accession>
<organism evidence="3 4">
    <name type="scientific">Hymenobacter nitidus</name>
    <dbReference type="NCBI Taxonomy" id="2880929"/>
    <lineage>
        <taxon>Bacteria</taxon>
        <taxon>Pseudomonadati</taxon>
        <taxon>Bacteroidota</taxon>
        <taxon>Cytophagia</taxon>
        <taxon>Cytophagales</taxon>
        <taxon>Hymenobacteraceae</taxon>
        <taxon>Hymenobacter</taxon>
    </lineage>
</organism>
<evidence type="ECO:0000256" key="2">
    <source>
        <dbReference type="SAM" id="Phobius"/>
    </source>
</evidence>
<dbReference type="InterPro" id="IPR025519">
    <property type="entry name" value="DUF4407"/>
</dbReference>
<proteinExistence type="predicted"/>
<evidence type="ECO:0000313" key="3">
    <source>
        <dbReference type="EMBL" id="MCB2380454.1"/>
    </source>
</evidence>
<protein>
    <submittedName>
        <fullName evidence="3">DUF4407 domain-containing protein</fullName>
    </submittedName>
</protein>
<sequence length="399" mass="45122">MVNSFTYFFHQCAGADLTVLHDPDCRTDHSKFVGVGAAVFFTALFAWISASFALYYVFQSYWVLLIGLVWALFIFSLDRYIVSTIRKGKGFAAALQSAAPRLLIAVFLAMVVSKPLELRIFQQEIDNKLHDVDQVERKSLEDNIRLRYKEARKQYVSRLDQLTKELNDLRVRSDNQALRAIQELNGTGGSSHYGNGPAYRREETAAQQLNKEFTELDKQSSPLIDKLQETLSGLDRRMEDEISKELSKRHSPDGLLARIDALGLLTQKDTMKWGSRAIMFLFIVIEIAPVLVKVLTPEGPYDVKLDSIEKKVKAREIEAVSQLNEEVNRNIQIYLGENEQAVHTQLQGNQALLAQINEAQLEIAQVMIDQWKNGELDKLRKQADQAAIPTLPANLALLG</sequence>
<name>A0ABS8AN92_9BACT</name>
<feature type="transmembrane region" description="Helical" evidence="2">
    <location>
        <begin position="32"/>
        <end position="55"/>
    </location>
</feature>
<evidence type="ECO:0000313" key="4">
    <source>
        <dbReference type="Proteomes" id="UP001165297"/>
    </source>
</evidence>
<dbReference type="Proteomes" id="UP001165297">
    <property type="component" value="Unassembled WGS sequence"/>
</dbReference>
<feature type="coiled-coil region" evidence="1">
    <location>
        <begin position="118"/>
        <end position="244"/>
    </location>
</feature>
<reference evidence="3" key="1">
    <citation type="submission" date="2021-10" db="EMBL/GenBank/DDBJ databases">
        <authorList>
            <person name="Dean J.D."/>
            <person name="Kim M.K."/>
            <person name="Newey C.N."/>
            <person name="Stoker T.S."/>
            <person name="Thompson D.W."/>
            <person name="Grose J.H."/>
        </authorList>
    </citation>
    <scope>NUCLEOTIDE SEQUENCE</scope>
    <source>
        <strain evidence="3">BT635</strain>
    </source>
</reference>
<feature type="transmembrane region" description="Helical" evidence="2">
    <location>
        <begin position="61"/>
        <end position="81"/>
    </location>
</feature>
<dbReference type="EMBL" id="JAJADQ010000017">
    <property type="protein sequence ID" value="MCB2380454.1"/>
    <property type="molecule type" value="Genomic_DNA"/>
</dbReference>